<sequence length="93" mass="10395">MVIIRDLAGGVTVAEAIGSNCLSLRWAIAFGVASFSRAYFALSDPVVYSPQSQDCYFSKLPEKIPVTYINARRFYRDALGGLKPELCWPRLLY</sequence>
<comment type="caution">
    <text evidence="1">The sequence shown here is derived from an EMBL/GenBank/DDBJ whole genome shotgun (WGS) entry which is preliminary data.</text>
</comment>
<proteinExistence type="predicted"/>
<accession>A0ABT2N173</accession>
<protein>
    <submittedName>
        <fullName evidence="1">Uncharacterized protein</fullName>
    </submittedName>
</protein>
<keyword evidence="2" id="KW-1185">Reference proteome</keyword>
<dbReference type="RefSeq" id="WP_261201497.1">
    <property type="nucleotide sequence ID" value="NZ_JAMXFA010000002.1"/>
</dbReference>
<name>A0ABT2N173_9CYAN</name>
<evidence type="ECO:0000313" key="1">
    <source>
        <dbReference type="EMBL" id="MCT7976429.1"/>
    </source>
</evidence>
<dbReference type="Proteomes" id="UP001525961">
    <property type="component" value="Unassembled WGS sequence"/>
</dbReference>
<evidence type="ECO:0000313" key="2">
    <source>
        <dbReference type="Proteomes" id="UP001525961"/>
    </source>
</evidence>
<reference evidence="1 2" key="1">
    <citation type="journal article" date="2022" name="Front. Microbiol.">
        <title>High genomic differentiation and limited gene flow indicate recent cryptic speciation within the genus Laspinema (cyanobacteria).</title>
        <authorList>
            <person name="Stanojkovic A."/>
            <person name="Skoupy S."/>
            <person name="Skaloud P."/>
            <person name="Dvorak P."/>
        </authorList>
    </citation>
    <scope>NUCLEOTIDE SEQUENCE [LARGE SCALE GENOMIC DNA]</scope>
    <source>
        <strain evidence="1 2">D3b</strain>
    </source>
</reference>
<organism evidence="1 2">
    <name type="scientific">Laspinema olomoucense D3b</name>
    <dbReference type="NCBI Taxonomy" id="2953688"/>
    <lineage>
        <taxon>Bacteria</taxon>
        <taxon>Bacillati</taxon>
        <taxon>Cyanobacteriota</taxon>
        <taxon>Cyanophyceae</taxon>
        <taxon>Oscillatoriophycideae</taxon>
        <taxon>Oscillatoriales</taxon>
        <taxon>Laspinemataceae</taxon>
        <taxon>Laspinema</taxon>
        <taxon>Laspinema olomoucense</taxon>
    </lineage>
</organism>
<gene>
    <name evidence="1" type="ORF">NG792_01665</name>
</gene>
<dbReference type="EMBL" id="JAMXFA010000002">
    <property type="protein sequence ID" value="MCT7976429.1"/>
    <property type="molecule type" value="Genomic_DNA"/>
</dbReference>